<gene>
    <name evidence="7" type="primary">106080998</name>
</gene>
<evidence type="ECO:0000256" key="6">
    <source>
        <dbReference type="RuleBase" id="RU363053"/>
    </source>
</evidence>
<dbReference type="Proteomes" id="UP000095300">
    <property type="component" value="Unassembled WGS sequence"/>
</dbReference>
<keyword evidence="4 6" id="KW-1133">Transmembrane helix</keyword>
<dbReference type="PANTHER" id="PTHR11266">
    <property type="entry name" value="PEROXISOMAL MEMBRANE PROTEIN 2, PXMP2 MPV17"/>
    <property type="match status" value="1"/>
</dbReference>
<reference evidence="7" key="1">
    <citation type="submission" date="2020-05" db="UniProtKB">
        <authorList>
            <consortium name="EnsemblMetazoa"/>
        </authorList>
    </citation>
    <scope>IDENTIFICATION</scope>
    <source>
        <strain evidence="7">USDA</strain>
    </source>
</reference>
<accession>A0A1I8PRN5</accession>
<sequence length="203" mass="23946">MLTRVFRTFSEFTHKHQILRGMISYGILFPCGSLAEQTLVEKRNFRTYDWNKCLKFCLFGVCFNGPALYMWMRVAAVMWPRTDIKSSMCKALTELVAYDPIAIGTFLFTMSRMEGRSTEESRQEVYSKFLDAYKVGAIYWPCVQTVNFAFVPLKNQVVYTSFFSMLWTTFLAYIKQMDIPNVDVDHHMEFHMDIHILDFHIHF</sequence>
<dbReference type="PANTHER" id="PTHR11266:SF26">
    <property type="entry name" value="IP08061P"/>
    <property type="match status" value="1"/>
</dbReference>
<dbReference type="Pfam" id="PF04117">
    <property type="entry name" value="Mpv17_PMP22"/>
    <property type="match status" value="1"/>
</dbReference>
<dbReference type="STRING" id="35570.A0A1I8PRN5"/>
<dbReference type="GO" id="GO:0016020">
    <property type="term" value="C:membrane"/>
    <property type="evidence" value="ECO:0007669"/>
    <property type="project" value="UniProtKB-SubCell"/>
</dbReference>
<organism evidence="7 8">
    <name type="scientific">Stomoxys calcitrans</name>
    <name type="common">Stable fly</name>
    <name type="synonym">Conops calcitrans</name>
    <dbReference type="NCBI Taxonomy" id="35570"/>
    <lineage>
        <taxon>Eukaryota</taxon>
        <taxon>Metazoa</taxon>
        <taxon>Ecdysozoa</taxon>
        <taxon>Arthropoda</taxon>
        <taxon>Hexapoda</taxon>
        <taxon>Insecta</taxon>
        <taxon>Pterygota</taxon>
        <taxon>Neoptera</taxon>
        <taxon>Endopterygota</taxon>
        <taxon>Diptera</taxon>
        <taxon>Brachycera</taxon>
        <taxon>Muscomorpha</taxon>
        <taxon>Muscoidea</taxon>
        <taxon>Muscidae</taxon>
        <taxon>Stomoxys</taxon>
    </lineage>
</organism>
<proteinExistence type="inferred from homology"/>
<feature type="transmembrane region" description="Helical" evidence="6">
    <location>
        <begin position="157"/>
        <end position="174"/>
    </location>
</feature>
<keyword evidence="8" id="KW-1185">Reference proteome</keyword>
<dbReference type="KEGG" id="scac:106080998"/>
<keyword evidence="5 6" id="KW-0472">Membrane</keyword>
<dbReference type="EnsemblMetazoa" id="SCAU010448-RA">
    <property type="protein sequence ID" value="SCAU010448-PA"/>
    <property type="gene ID" value="SCAU010448"/>
</dbReference>
<dbReference type="OrthoDB" id="10267969at2759"/>
<dbReference type="AlphaFoldDB" id="A0A1I8PRN5"/>
<comment type="subcellular location">
    <subcellularLocation>
        <location evidence="1">Membrane</location>
        <topology evidence="1">Multi-pass membrane protein</topology>
    </subcellularLocation>
</comment>
<evidence type="ECO:0000256" key="2">
    <source>
        <dbReference type="ARBA" id="ARBA00006824"/>
    </source>
</evidence>
<evidence type="ECO:0008006" key="9">
    <source>
        <dbReference type="Google" id="ProtNLM"/>
    </source>
</evidence>
<evidence type="ECO:0000256" key="4">
    <source>
        <dbReference type="ARBA" id="ARBA00022989"/>
    </source>
</evidence>
<feature type="transmembrane region" description="Helical" evidence="6">
    <location>
        <begin position="53"/>
        <end position="72"/>
    </location>
</feature>
<comment type="similarity">
    <text evidence="2 6">Belongs to the peroxisomal membrane protein PXMP2/4 family.</text>
</comment>
<keyword evidence="3 6" id="KW-0812">Transmembrane</keyword>
<evidence type="ECO:0000313" key="8">
    <source>
        <dbReference type="Proteomes" id="UP000095300"/>
    </source>
</evidence>
<evidence type="ECO:0000313" key="7">
    <source>
        <dbReference type="EnsemblMetazoa" id="SCAU010448-PA"/>
    </source>
</evidence>
<name>A0A1I8PRN5_STOCA</name>
<evidence type="ECO:0000256" key="5">
    <source>
        <dbReference type="ARBA" id="ARBA00023136"/>
    </source>
</evidence>
<dbReference type="VEuPathDB" id="VectorBase:SCAU010448"/>
<dbReference type="GO" id="GO:0005739">
    <property type="term" value="C:mitochondrion"/>
    <property type="evidence" value="ECO:0007669"/>
    <property type="project" value="TreeGrafter"/>
</dbReference>
<evidence type="ECO:0000256" key="1">
    <source>
        <dbReference type="ARBA" id="ARBA00004141"/>
    </source>
</evidence>
<evidence type="ECO:0000256" key="3">
    <source>
        <dbReference type="ARBA" id="ARBA00022692"/>
    </source>
</evidence>
<protein>
    <recommendedName>
        <fullName evidence="9">Mpv17-like protein</fullName>
    </recommendedName>
</protein>
<dbReference type="InterPro" id="IPR007248">
    <property type="entry name" value="Mpv17_PMP22"/>
</dbReference>